<proteinExistence type="inferred from homology"/>
<keyword evidence="4" id="KW-0175">Coiled coil</keyword>
<evidence type="ECO:0000259" key="6">
    <source>
        <dbReference type="Pfam" id="PF13871"/>
    </source>
</evidence>
<evidence type="ECO:0000256" key="5">
    <source>
        <dbReference type="SAM" id="MobiDB-lite"/>
    </source>
</evidence>
<dbReference type="GO" id="GO:0042393">
    <property type="term" value="F:histone binding"/>
    <property type="evidence" value="ECO:0007669"/>
    <property type="project" value="TreeGrafter"/>
</dbReference>
<organism evidence="9 10">
    <name type="scientific">Dermatophagoides pteronyssinus</name>
    <name type="common">European house dust mite</name>
    <dbReference type="NCBI Taxonomy" id="6956"/>
    <lineage>
        <taxon>Eukaryota</taxon>
        <taxon>Metazoa</taxon>
        <taxon>Ecdysozoa</taxon>
        <taxon>Arthropoda</taxon>
        <taxon>Chelicerata</taxon>
        <taxon>Arachnida</taxon>
        <taxon>Acari</taxon>
        <taxon>Acariformes</taxon>
        <taxon>Sarcoptiformes</taxon>
        <taxon>Astigmata</taxon>
        <taxon>Psoroptidia</taxon>
        <taxon>Analgoidea</taxon>
        <taxon>Pyroglyphidae</taxon>
        <taxon>Dermatophagoidinae</taxon>
        <taxon>Dermatophagoides</taxon>
    </lineage>
</organism>
<feature type="compositionally biased region" description="Basic residues" evidence="5">
    <location>
        <begin position="1031"/>
        <end position="1058"/>
    </location>
</feature>
<feature type="compositionally biased region" description="Low complexity" evidence="5">
    <location>
        <begin position="97"/>
        <end position="112"/>
    </location>
</feature>
<dbReference type="OMA" id="VSQMWMN"/>
<dbReference type="FunCoup" id="A0A6P6XRI6">
    <property type="interactions" value="1453"/>
</dbReference>
<protein>
    <submittedName>
        <fullName evidence="10">Protein strawberry notch homolog 1-like</fullName>
    </submittedName>
</protein>
<evidence type="ECO:0000313" key="9">
    <source>
        <dbReference type="Proteomes" id="UP000515146"/>
    </source>
</evidence>
<gene>
    <name evidence="10" type="primary">LOC113790527</name>
</gene>
<evidence type="ECO:0000259" key="7">
    <source>
        <dbReference type="Pfam" id="PF13872"/>
    </source>
</evidence>
<dbReference type="InterPro" id="IPR026741">
    <property type="entry name" value="SNO"/>
</dbReference>
<dbReference type="InterPro" id="IPR039187">
    <property type="entry name" value="SNO_AAA"/>
</dbReference>
<dbReference type="InterPro" id="IPR026937">
    <property type="entry name" value="SBNO_Helicase_C_dom"/>
</dbReference>
<dbReference type="Pfam" id="PF13871">
    <property type="entry name" value="Helicase_C_4"/>
    <property type="match status" value="1"/>
</dbReference>
<dbReference type="GO" id="GO:0031490">
    <property type="term" value="F:chromatin DNA binding"/>
    <property type="evidence" value="ECO:0007669"/>
    <property type="project" value="TreeGrafter"/>
</dbReference>
<sequence length="1632" mass="183731">MMDNNIHHSNNDDDNNFQQMKQLSPSMTTTTDILSAALDECGLGDFFANPIVHDDLTNSLPNSPDNFATIANNNEMIIDNGNDHQQWQPQSSFNDELSLPSNTTLSSTSPSLYDHSELNNQEQFSTNSSSSQSISSNNQMSTVKAAIIPIKSANTSIIDGQQQHQQQPLLVKKIQRYILTKSDQQPRLIATPVSTSAQNSNAQSINRSITSISNPKIIIASGQQQSTPNTITANNINTNMILNDISNQKKLTISPNVNGTIKINVTTPPSTPTTTSMTIGNGQQTQMIRLSDLQSAGIRLANNRIILRQPSQQQPQIMRAANAQNVIRIQVTSSLNNSTQQQIMNQQQPTTVRPQIWVPNASSSSSTSVMTNGINNSNQLKKTQPRINIQTNGTRSLQSNSTPNSILDMNSNPTTPRTPLTPSKSLSFENKDDDQLEKDIRLSEEMRRLLEDHEEELANLETFADYMPTKLKIGLRHPDQVVETSSLASIPPPDVYYQLMIPDEVIDDGRLSALQLESIIYASQQHENFLRDGSRAGFLIGDGAGVGKGRTVAGIIYENYLHGRKRALWFSVSTDLKYDAERDLHDIGASRIEVHLLNKFKYGIKIHSPDNDNVKRGVIFSTYHSLIGESTSISGRFSTRFQQLLQWCGEDFDGVIIFDECHKAKNLFPSGTTRATKTGQAVLDLQRCLPKARVVYASATGATEPKNMGYMTRLGIWGPGTPFEDFNQFVAMVEKRGVGAMELVAIDLKMRGMYMARQLSFKGVQFRIEHVPLSREFIRIYNCCCRLWVSAKTKFEKALELMEADPQVSKAIWTQFWASHQRFFKYLCIASKVKFAVAFVKESLRCDKSVVIGLQSTGEARTLEQLEDNGGELNDFVSTARSVFQSLVERHFPAPNRKKLAKLLGRDTSFFDDLGIKLKRDANDEIIASISDDDNDEMMSRAKRPSGRSFFDSDDDDDFVEVSDVEENDDDDNDDDDDEEDDKSNDSDSDIDLDEIDDIMDEKLGLKPGGKPSASLKFMDILLGPSSSTNGRKRKRKALSKRRQKRIRMQQQQKRRQKQLQSKKSLKKKYEKYYNDFNNVGSDIGGYCEMLKNELLEQLESFGERLPPNTLDELIDELGGPEQVAEMTGRKGRIVSKQDGQVQYEARSENDVSLEMLNLVEKQRFMDDEKRVAIISEAASSGISLHADRRALNRCRRVHLTVELPWSADRAIQQFGRTHRSNQVSAPEYVFLISNLAGEKRFASIVAKRLESLGALTHGDRRATESRDLSQFNIDTKYGRQALEFVMKSIQGSSGLKPLVSPPENYSGNDFFEDCRIGLAGVGLLTIDRKTGNITLDKDYANINKFLNRILGLEVELQNSLFRYFNDTMDAVIKGAKRSGRYDSGIIDLSNEVGNVRKLDQENFILKSSSRAVKIQLHTVSVDRGLSFERADNLRKQALDEENYFKDEIGYYVSNSTYQIRKTIFLAIPEENPQKNKDMKQIFRIYKPSLGLQAKYETKSSLKERGQKLNDVEQAAKFWNEHYEKSENECTHSLLFGRCRSSMMAMKSSSTTKNCCDVGIRKRTYCVLSGAVMTVWPEIEKSIPQILNHKLQVVRLKTEDNLKYIGPLIPPMYVDEVRKCLNRLANGGQSSN</sequence>
<dbReference type="FunFam" id="3.40.50.300:FF:000342">
    <property type="entry name" value="Protein strawberry notch homolog 2"/>
    <property type="match status" value="1"/>
</dbReference>
<evidence type="ECO:0000313" key="10">
    <source>
        <dbReference type="RefSeq" id="XP_027196005.1"/>
    </source>
</evidence>
<dbReference type="PANTHER" id="PTHR12706">
    <property type="entry name" value="STRAWBERRY NOTCH-RELATED"/>
    <property type="match status" value="1"/>
</dbReference>
<feature type="region of interest" description="Disordered" evidence="5">
    <location>
        <begin position="935"/>
        <end position="994"/>
    </location>
</feature>
<feature type="compositionally biased region" description="Polar residues" evidence="5">
    <location>
        <begin position="83"/>
        <end position="95"/>
    </location>
</feature>
<dbReference type="KEGG" id="dpte:113790527"/>
<dbReference type="OrthoDB" id="421838at2759"/>
<evidence type="ECO:0000256" key="2">
    <source>
        <dbReference type="ARBA" id="ARBA00023015"/>
    </source>
</evidence>
<dbReference type="Pfam" id="PF25373">
    <property type="entry name" value="SBNO"/>
    <property type="match status" value="1"/>
</dbReference>
<feature type="region of interest" description="Disordered" evidence="5">
    <location>
        <begin position="1022"/>
        <end position="1065"/>
    </location>
</feature>
<feature type="region of interest" description="Disordered" evidence="5">
    <location>
        <begin position="392"/>
        <end position="432"/>
    </location>
</feature>
<dbReference type="InterPro" id="IPR057332">
    <property type="entry name" value="SBNO_a/b_dom"/>
</dbReference>
<accession>A0A6P6XRI6</accession>
<evidence type="ECO:0000256" key="3">
    <source>
        <dbReference type="ARBA" id="ARBA00023163"/>
    </source>
</evidence>
<evidence type="ECO:0000256" key="1">
    <source>
        <dbReference type="ARBA" id="ARBA00006992"/>
    </source>
</evidence>
<keyword evidence="9" id="KW-1185">Reference proteome</keyword>
<feature type="domain" description="Strawberry notch helicase C" evidence="6">
    <location>
        <begin position="1109"/>
        <end position="1388"/>
    </location>
</feature>
<feature type="coiled-coil region" evidence="4">
    <location>
        <begin position="436"/>
        <end position="463"/>
    </location>
</feature>
<feature type="domain" description="Strawberry notch AAA" evidence="7">
    <location>
        <begin position="476"/>
        <end position="782"/>
    </location>
</feature>
<keyword evidence="3" id="KW-0804">Transcription</keyword>
<dbReference type="Proteomes" id="UP000515146">
    <property type="component" value="Unplaced"/>
</dbReference>
<evidence type="ECO:0000259" key="8">
    <source>
        <dbReference type="Pfam" id="PF25373"/>
    </source>
</evidence>
<dbReference type="GO" id="GO:0006355">
    <property type="term" value="P:regulation of DNA-templated transcription"/>
    <property type="evidence" value="ECO:0007669"/>
    <property type="project" value="InterPro"/>
</dbReference>
<feature type="domain" description="SBNO alpha/beta" evidence="8">
    <location>
        <begin position="1445"/>
        <end position="1560"/>
    </location>
</feature>
<dbReference type="InterPro" id="IPR027417">
    <property type="entry name" value="P-loop_NTPase"/>
</dbReference>
<feature type="compositionally biased region" description="Polar residues" evidence="5">
    <location>
        <begin position="392"/>
        <end position="428"/>
    </location>
</feature>
<evidence type="ECO:0000256" key="4">
    <source>
        <dbReference type="SAM" id="Coils"/>
    </source>
</evidence>
<reference evidence="10" key="1">
    <citation type="submission" date="2025-08" db="UniProtKB">
        <authorList>
            <consortium name="RefSeq"/>
        </authorList>
    </citation>
    <scope>IDENTIFICATION</scope>
    <source>
        <strain evidence="10">Airmid</strain>
    </source>
</reference>
<dbReference type="PANTHER" id="PTHR12706:SF30">
    <property type="entry name" value="PROTEIN STRAWBERRY NOTCH-RELATED"/>
    <property type="match status" value="1"/>
</dbReference>
<dbReference type="GO" id="GO:0005634">
    <property type="term" value="C:nucleus"/>
    <property type="evidence" value="ECO:0007669"/>
    <property type="project" value="TreeGrafter"/>
</dbReference>
<name>A0A6P6XRI6_DERPT</name>
<comment type="similarity">
    <text evidence="1">Belongs to the SBNO family.</text>
</comment>
<feature type="compositionally biased region" description="Acidic residues" evidence="5">
    <location>
        <begin position="952"/>
        <end position="994"/>
    </location>
</feature>
<dbReference type="RefSeq" id="XP_027196005.1">
    <property type="nucleotide sequence ID" value="XM_027340204.1"/>
</dbReference>
<feature type="region of interest" description="Disordered" evidence="5">
    <location>
        <begin position="79"/>
        <end position="115"/>
    </location>
</feature>
<dbReference type="Pfam" id="PF13872">
    <property type="entry name" value="AAA_34"/>
    <property type="match status" value="1"/>
</dbReference>
<dbReference type="Gene3D" id="3.40.50.300">
    <property type="entry name" value="P-loop containing nucleotide triphosphate hydrolases"/>
    <property type="match status" value="1"/>
</dbReference>
<dbReference type="SUPFAM" id="SSF52540">
    <property type="entry name" value="P-loop containing nucleoside triphosphate hydrolases"/>
    <property type="match status" value="2"/>
</dbReference>
<dbReference type="InParanoid" id="A0A6P6XRI6"/>
<keyword evidence="2" id="KW-0805">Transcription regulation</keyword>